<feature type="transmembrane region" description="Helical" evidence="6">
    <location>
        <begin position="7"/>
        <end position="29"/>
    </location>
</feature>
<evidence type="ECO:0000256" key="1">
    <source>
        <dbReference type="ARBA" id="ARBA00004167"/>
    </source>
</evidence>
<protein>
    <submittedName>
        <fullName evidence="7">LemA family protein</fullName>
    </submittedName>
</protein>
<comment type="similarity">
    <text evidence="2">Belongs to the LemA family.</text>
</comment>
<dbReference type="SUPFAM" id="SSF140478">
    <property type="entry name" value="LemA-like"/>
    <property type="match status" value="1"/>
</dbReference>
<dbReference type="Proteomes" id="UP000324143">
    <property type="component" value="Unassembled WGS sequence"/>
</dbReference>
<dbReference type="Gene3D" id="1.20.1440.20">
    <property type="entry name" value="LemA-like domain"/>
    <property type="match status" value="1"/>
</dbReference>
<evidence type="ECO:0000256" key="2">
    <source>
        <dbReference type="ARBA" id="ARBA00008854"/>
    </source>
</evidence>
<keyword evidence="4 6" id="KW-1133">Transmembrane helix</keyword>
<dbReference type="Pfam" id="PF04011">
    <property type="entry name" value="LemA"/>
    <property type="match status" value="1"/>
</dbReference>
<evidence type="ECO:0000256" key="3">
    <source>
        <dbReference type="ARBA" id="ARBA00022692"/>
    </source>
</evidence>
<dbReference type="PANTHER" id="PTHR34478">
    <property type="entry name" value="PROTEIN LEMA"/>
    <property type="match status" value="1"/>
</dbReference>
<accession>A0A5D0MBC9</accession>
<organism evidence="7 8">
    <name type="scientific">Candidatus Mcinerneyibacterium aminivorans</name>
    <dbReference type="NCBI Taxonomy" id="2703815"/>
    <lineage>
        <taxon>Bacteria</taxon>
        <taxon>Candidatus Macinerneyibacteriota</taxon>
        <taxon>Candidatus Mcinerneyibacteria</taxon>
        <taxon>Candidatus Mcinerneyibacteriales</taxon>
        <taxon>Candidatus Mcinerneyibacteriaceae</taxon>
        <taxon>Candidatus Mcinerneyibacterium</taxon>
    </lineage>
</organism>
<dbReference type="InterPro" id="IPR023353">
    <property type="entry name" value="LemA-like_dom_sf"/>
</dbReference>
<dbReference type="InterPro" id="IPR007156">
    <property type="entry name" value="MamQ_LemA"/>
</dbReference>
<keyword evidence="5 6" id="KW-0472">Membrane</keyword>
<evidence type="ECO:0000313" key="7">
    <source>
        <dbReference type="EMBL" id="TYB31084.1"/>
    </source>
</evidence>
<keyword evidence="8" id="KW-1185">Reference proteome</keyword>
<keyword evidence="3 6" id="KW-0812">Transmembrane</keyword>
<proteinExistence type="inferred from homology"/>
<evidence type="ECO:0000256" key="6">
    <source>
        <dbReference type="SAM" id="Phobius"/>
    </source>
</evidence>
<sequence>MKLSKGCTISLIIAGIIILFGAIFIGNLISGYNQMVRMNEQIENQWSSVENQYQRRMDLIPNLVNSVKGYVEHEREVFTNIAEARSKYAGASSKEGKMKAANQLEGALSRLMVIVERYPNLKASQNFTQLMDELAGTENRVAVARRRYNESVRQYNAYIKQFPQKIIASIFNFEKAEYFEAEEGAEKAPEVDFSN</sequence>
<dbReference type="PANTHER" id="PTHR34478:SF2">
    <property type="entry name" value="MEMBRANE PROTEIN"/>
    <property type="match status" value="1"/>
</dbReference>
<comment type="caution">
    <text evidence="7">The sequence shown here is derived from an EMBL/GenBank/DDBJ whole genome shotgun (WGS) entry which is preliminary data.</text>
</comment>
<evidence type="ECO:0000313" key="8">
    <source>
        <dbReference type="Proteomes" id="UP000324143"/>
    </source>
</evidence>
<comment type="subcellular location">
    <subcellularLocation>
        <location evidence="1">Membrane</location>
        <topology evidence="1">Single-pass membrane protein</topology>
    </subcellularLocation>
</comment>
<evidence type="ECO:0000256" key="4">
    <source>
        <dbReference type="ARBA" id="ARBA00022989"/>
    </source>
</evidence>
<dbReference type="GO" id="GO:0016020">
    <property type="term" value="C:membrane"/>
    <property type="evidence" value="ECO:0007669"/>
    <property type="project" value="UniProtKB-SubCell"/>
</dbReference>
<gene>
    <name evidence="7" type="ORF">FXF47_05880</name>
</gene>
<evidence type="ECO:0000256" key="5">
    <source>
        <dbReference type="ARBA" id="ARBA00023136"/>
    </source>
</evidence>
<reference evidence="7" key="1">
    <citation type="submission" date="2019-08" db="EMBL/GenBank/DDBJ databases">
        <title>Genomic characterization of a novel candidate phylum (ARYD3) from a high temperature, high salinity tertiary oil reservoir in north central Oklahoma, USA.</title>
        <authorList>
            <person name="Youssef N.H."/>
            <person name="Yadav A."/>
            <person name="Elshahed M.S."/>
        </authorList>
    </citation>
    <scope>NUCLEOTIDE SEQUENCE [LARGE SCALE GENOMIC DNA]</scope>
    <source>
        <strain evidence="7">ARYD3</strain>
    </source>
</reference>
<dbReference type="EMBL" id="VSIX01000056">
    <property type="protein sequence ID" value="TYB31084.1"/>
    <property type="molecule type" value="Genomic_DNA"/>
</dbReference>
<name>A0A5D0MBC9_9BACT</name>
<dbReference type="AlphaFoldDB" id="A0A5D0MBC9"/>